<dbReference type="PANTHER" id="PTHR22940">
    <property type="entry name" value="TIMEOUT/TIMELESS-2"/>
    <property type="match status" value="1"/>
</dbReference>
<protein>
    <submittedName>
        <fullName evidence="2">Uncharacterized protein</fullName>
    </submittedName>
</protein>
<evidence type="ECO:0000313" key="2">
    <source>
        <dbReference type="EMBL" id="GFR50964.1"/>
    </source>
</evidence>
<dbReference type="GO" id="GO:0000076">
    <property type="term" value="P:DNA replication checkpoint signaling"/>
    <property type="evidence" value="ECO:0007669"/>
    <property type="project" value="TreeGrafter"/>
</dbReference>
<feature type="region of interest" description="Disordered" evidence="1">
    <location>
        <begin position="129"/>
        <end position="153"/>
    </location>
</feature>
<reference evidence="2 3" key="1">
    <citation type="journal article" date="2021" name="Sci. Rep.">
        <title>Genome sequencing of the multicellular alga Astrephomene provides insights into convergent evolution of germ-soma differentiation.</title>
        <authorList>
            <person name="Yamashita S."/>
            <person name="Yamamoto K."/>
            <person name="Matsuzaki R."/>
            <person name="Suzuki S."/>
            <person name="Yamaguchi H."/>
            <person name="Hirooka S."/>
            <person name="Minakuchi Y."/>
            <person name="Miyagishima S."/>
            <person name="Kawachi M."/>
            <person name="Toyoda A."/>
            <person name="Nozaki H."/>
        </authorList>
    </citation>
    <scope>NUCLEOTIDE SEQUENCE [LARGE SCALE GENOMIC DNA]</scope>
    <source>
        <strain evidence="2 3">NIES-4017</strain>
    </source>
</reference>
<feature type="non-terminal residue" evidence="2">
    <location>
        <position position="153"/>
    </location>
</feature>
<comment type="caution">
    <text evidence="2">The sequence shown here is derived from an EMBL/GenBank/DDBJ whole genome shotgun (WGS) entry which is preliminary data.</text>
</comment>
<dbReference type="GO" id="GO:0006281">
    <property type="term" value="P:DNA repair"/>
    <property type="evidence" value="ECO:0007669"/>
    <property type="project" value="TreeGrafter"/>
</dbReference>
<dbReference type="GO" id="GO:0043111">
    <property type="term" value="P:replication fork arrest"/>
    <property type="evidence" value="ECO:0007669"/>
    <property type="project" value="TreeGrafter"/>
</dbReference>
<name>A0AAD3E1L2_9CHLO</name>
<dbReference type="GO" id="GO:0031298">
    <property type="term" value="C:replication fork protection complex"/>
    <property type="evidence" value="ECO:0007669"/>
    <property type="project" value="TreeGrafter"/>
</dbReference>
<evidence type="ECO:0000313" key="3">
    <source>
        <dbReference type="Proteomes" id="UP001054857"/>
    </source>
</evidence>
<dbReference type="EMBL" id="BMAR01000043">
    <property type="protein sequence ID" value="GFR50964.1"/>
    <property type="molecule type" value="Genomic_DNA"/>
</dbReference>
<dbReference type="PANTHER" id="PTHR22940:SF4">
    <property type="entry name" value="PROTEIN TIMELESS HOMOLOG"/>
    <property type="match status" value="1"/>
</dbReference>
<keyword evidence="3" id="KW-1185">Reference proteome</keyword>
<dbReference type="InterPro" id="IPR044998">
    <property type="entry name" value="Timeless"/>
</dbReference>
<gene>
    <name evidence="2" type="ORF">Agub_g13284</name>
</gene>
<feature type="non-terminal residue" evidence="2">
    <location>
        <position position="1"/>
    </location>
</feature>
<sequence>EDEDDEDEEGGGPRAHSSGVIERPLDLLSKVRGKLAQPAVIYFAVQLLACYHHVPPAVPRAVASLLYRIAAPEHLNMEPLLYQLSVLRVFYTLLSDSSLRHPSRLPHYREVLLLATRVTRNLFRKLVPERAAEKEGKEGEKEGQKEMEGGQKE</sequence>
<evidence type="ECO:0000256" key="1">
    <source>
        <dbReference type="SAM" id="MobiDB-lite"/>
    </source>
</evidence>
<dbReference type="Proteomes" id="UP001054857">
    <property type="component" value="Unassembled WGS sequence"/>
</dbReference>
<accession>A0AAD3E1L2</accession>
<organism evidence="2 3">
    <name type="scientific">Astrephomene gubernaculifera</name>
    <dbReference type="NCBI Taxonomy" id="47775"/>
    <lineage>
        <taxon>Eukaryota</taxon>
        <taxon>Viridiplantae</taxon>
        <taxon>Chlorophyta</taxon>
        <taxon>core chlorophytes</taxon>
        <taxon>Chlorophyceae</taxon>
        <taxon>CS clade</taxon>
        <taxon>Chlamydomonadales</taxon>
        <taxon>Astrephomenaceae</taxon>
        <taxon>Astrephomene</taxon>
    </lineage>
</organism>
<proteinExistence type="predicted"/>
<dbReference type="AlphaFoldDB" id="A0AAD3E1L2"/>
<dbReference type="GO" id="GO:0003677">
    <property type="term" value="F:DNA binding"/>
    <property type="evidence" value="ECO:0007669"/>
    <property type="project" value="TreeGrafter"/>
</dbReference>